<dbReference type="InterPro" id="IPR029063">
    <property type="entry name" value="SAM-dependent_MTases_sf"/>
</dbReference>
<dbReference type="GO" id="GO:0032259">
    <property type="term" value="P:methylation"/>
    <property type="evidence" value="ECO:0007669"/>
    <property type="project" value="UniProtKB-KW"/>
</dbReference>
<dbReference type="PANTHER" id="PTHR30481:SF3">
    <property type="entry name" value="DNA ADENINE METHYLASE"/>
    <property type="match status" value="1"/>
</dbReference>
<evidence type="ECO:0000256" key="2">
    <source>
        <dbReference type="ARBA" id="ARBA00011900"/>
    </source>
</evidence>
<dbReference type="PRINTS" id="PR00505">
    <property type="entry name" value="D12N6MTFRASE"/>
</dbReference>
<evidence type="ECO:0000313" key="11">
    <source>
        <dbReference type="Proteomes" id="UP000310506"/>
    </source>
</evidence>
<comment type="similarity">
    <text evidence="1 8">Belongs to the N(4)/N(6)-methyltransferase family.</text>
</comment>
<dbReference type="InterPro" id="IPR002052">
    <property type="entry name" value="DNA_methylase_N6_adenine_CS"/>
</dbReference>
<dbReference type="GO" id="GO:0009007">
    <property type="term" value="F:site-specific DNA-methyltransferase (adenine-specific) activity"/>
    <property type="evidence" value="ECO:0007669"/>
    <property type="project" value="UniProtKB-UniRule"/>
</dbReference>
<dbReference type="Proteomes" id="UP000310506">
    <property type="component" value="Unassembled WGS sequence"/>
</dbReference>
<keyword evidence="9" id="KW-0175">Coiled coil</keyword>
<accession>A0A4S3B6L4</accession>
<name>A0A4S3B6L4_9ENTE</name>
<dbReference type="InterPro" id="IPR023095">
    <property type="entry name" value="Ade_MeTrfase_dom_2"/>
</dbReference>
<dbReference type="GO" id="GO:0009307">
    <property type="term" value="P:DNA restriction-modification system"/>
    <property type="evidence" value="ECO:0007669"/>
    <property type="project" value="InterPro"/>
</dbReference>
<dbReference type="AlphaFoldDB" id="A0A4S3B6L4"/>
<dbReference type="PROSITE" id="PS00092">
    <property type="entry name" value="N6_MTASE"/>
    <property type="match status" value="1"/>
</dbReference>
<evidence type="ECO:0000256" key="5">
    <source>
        <dbReference type="ARBA" id="ARBA00022691"/>
    </source>
</evidence>
<reference evidence="10 11" key="1">
    <citation type="submission" date="2019-01" db="EMBL/GenBank/DDBJ databases">
        <title>Vagococcus silagei sp. nov. isolated from brewer's grain.</title>
        <authorList>
            <person name="Guu J.-R."/>
        </authorList>
    </citation>
    <scope>NUCLEOTIDE SEQUENCE [LARGE SCALE GENOMIC DNA]</scope>
    <source>
        <strain evidence="10 11">2B-2</strain>
    </source>
</reference>
<keyword evidence="5 8" id="KW-0949">S-adenosyl-L-methionine</keyword>
<proteinExistence type="inferred from homology"/>
<dbReference type="SUPFAM" id="SSF53335">
    <property type="entry name" value="S-adenosyl-L-methionine-dependent methyltransferases"/>
    <property type="match status" value="1"/>
</dbReference>
<evidence type="ECO:0000256" key="6">
    <source>
        <dbReference type="ARBA" id="ARBA00047942"/>
    </source>
</evidence>
<sequence>MSKFKNPMVKPFLKWAGGKRQLIPEMKKYYPKEFKRYYEPFVGAGSVFMDIQHSDIVINDFNSELINAYKVIQNELELLIDELKSYQEKNNKEDYYIVREYDRDGTLDKMSSTEKAARLIYLNKTCYNGLFRVNSSGQFNVPFGNYKNPKILDETTLKAVSKYLNKNKVIILNGDYKEAVKSAKKGDFIYLDPPYAPLSDDSQSFVGYTLNGFGVREQEELRNTFVELDKKGCFVMLSNSSVPLIHELYKEYKSTTLILGANRMINNVANKRGKVDEVLIMNYKSE</sequence>
<dbReference type="InterPro" id="IPR012263">
    <property type="entry name" value="M_m6A_EcoRV"/>
</dbReference>
<feature type="binding site" evidence="7">
    <location>
        <position position="19"/>
    </location>
    <ligand>
        <name>S-adenosyl-L-methionine</name>
        <dbReference type="ChEBI" id="CHEBI:59789"/>
    </ligand>
</feature>
<comment type="catalytic activity">
    <reaction evidence="6 8">
        <text>a 2'-deoxyadenosine in DNA + S-adenosyl-L-methionine = an N(6)-methyl-2'-deoxyadenosine in DNA + S-adenosyl-L-homocysteine + H(+)</text>
        <dbReference type="Rhea" id="RHEA:15197"/>
        <dbReference type="Rhea" id="RHEA-COMP:12418"/>
        <dbReference type="Rhea" id="RHEA-COMP:12419"/>
        <dbReference type="ChEBI" id="CHEBI:15378"/>
        <dbReference type="ChEBI" id="CHEBI:57856"/>
        <dbReference type="ChEBI" id="CHEBI:59789"/>
        <dbReference type="ChEBI" id="CHEBI:90615"/>
        <dbReference type="ChEBI" id="CHEBI:90616"/>
        <dbReference type="EC" id="2.1.1.72"/>
    </reaction>
</comment>
<dbReference type="PANTHER" id="PTHR30481">
    <property type="entry name" value="DNA ADENINE METHYLASE"/>
    <property type="match status" value="1"/>
</dbReference>
<dbReference type="GO" id="GO:0043565">
    <property type="term" value="F:sequence-specific DNA binding"/>
    <property type="evidence" value="ECO:0007669"/>
    <property type="project" value="TreeGrafter"/>
</dbReference>
<evidence type="ECO:0000256" key="9">
    <source>
        <dbReference type="SAM" id="Coils"/>
    </source>
</evidence>
<feature type="binding site" evidence="7">
    <location>
        <position position="15"/>
    </location>
    <ligand>
        <name>S-adenosyl-L-methionine</name>
        <dbReference type="ChEBI" id="CHEBI:59789"/>
    </ligand>
</feature>
<dbReference type="GO" id="GO:1904047">
    <property type="term" value="F:S-adenosyl-L-methionine binding"/>
    <property type="evidence" value="ECO:0007669"/>
    <property type="project" value="TreeGrafter"/>
</dbReference>
<dbReference type="InterPro" id="IPR012327">
    <property type="entry name" value="MeTrfase_D12"/>
</dbReference>
<dbReference type="Gene3D" id="1.10.1020.10">
    <property type="entry name" value="Adenine-specific Methyltransferase, Domain 2"/>
    <property type="match status" value="1"/>
</dbReference>
<dbReference type="RefSeq" id="WP_136136598.1">
    <property type="nucleotide sequence ID" value="NZ_SDGV01000012.1"/>
</dbReference>
<keyword evidence="11" id="KW-1185">Reference proteome</keyword>
<feature type="binding site" evidence="7">
    <location>
        <position position="192"/>
    </location>
    <ligand>
        <name>S-adenosyl-L-methionine</name>
        <dbReference type="ChEBI" id="CHEBI:59789"/>
    </ligand>
</feature>
<gene>
    <name evidence="10" type="ORF">ESZ54_05045</name>
</gene>
<dbReference type="EC" id="2.1.1.72" evidence="2 8"/>
<dbReference type="OrthoDB" id="9805629at2"/>
<dbReference type="PIRSF" id="PIRSF000398">
    <property type="entry name" value="M_m6A_EcoRV"/>
    <property type="match status" value="1"/>
</dbReference>
<evidence type="ECO:0000256" key="1">
    <source>
        <dbReference type="ARBA" id="ARBA00006594"/>
    </source>
</evidence>
<evidence type="ECO:0000256" key="3">
    <source>
        <dbReference type="ARBA" id="ARBA00022603"/>
    </source>
</evidence>
<dbReference type="EMBL" id="SDGV01000012">
    <property type="protein sequence ID" value="THB61413.1"/>
    <property type="molecule type" value="Genomic_DNA"/>
</dbReference>
<keyword evidence="4 8" id="KW-0808">Transferase</keyword>
<dbReference type="NCBIfam" id="TIGR00571">
    <property type="entry name" value="dam"/>
    <property type="match status" value="1"/>
</dbReference>
<keyword evidence="3 8" id="KW-0489">Methyltransferase</keyword>
<evidence type="ECO:0000256" key="8">
    <source>
        <dbReference type="RuleBase" id="RU361257"/>
    </source>
</evidence>
<organism evidence="10 11">
    <name type="scientific">Vagococcus silagei</name>
    <dbReference type="NCBI Taxonomy" id="2508885"/>
    <lineage>
        <taxon>Bacteria</taxon>
        <taxon>Bacillati</taxon>
        <taxon>Bacillota</taxon>
        <taxon>Bacilli</taxon>
        <taxon>Lactobacillales</taxon>
        <taxon>Enterococcaceae</taxon>
        <taxon>Vagococcus</taxon>
    </lineage>
</organism>
<evidence type="ECO:0000313" key="10">
    <source>
        <dbReference type="EMBL" id="THB61413.1"/>
    </source>
</evidence>
<feature type="binding site" evidence="7">
    <location>
        <position position="60"/>
    </location>
    <ligand>
        <name>S-adenosyl-L-methionine</name>
        <dbReference type="ChEBI" id="CHEBI:59789"/>
    </ligand>
</feature>
<dbReference type="Pfam" id="PF02086">
    <property type="entry name" value="MethyltransfD12"/>
    <property type="match status" value="1"/>
</dbReference>
<dbReference type="Gene3D" id="3.40.50.150">
    <property type="entry name" value="Vaccinia Virus protein VP39"/>
    <property type="match status" value="1"/>
</dbReference>
<feature type="coiled-coil region" evidence="9">
    <location>
        <begin position="62"/>
        <end position="89"/>
    </location>
</feature>
<evidence type="ECO:0000256" key="4">
    <source>
        <dbReference type="ARBA" id="ARBA00022679"/>
    </source>
</evidence>
<protein>
    <recommendedName>
        <fullName evidence="2 8">Site-specific DNA-methyltransferase (adenine-specific)</fullName>
        <ecNumber evidence="2 8">2.1.1.72</ecNumber>
    </recommendedName>
</protein>
<evidence type="ECO:0000256" key="7">
    <source>
        <dbReference type="PIRSR" id="PIRSR000398-1"/>
    </source>
</evidence>
<comment type="caution">
    <text evidence="10">The sequence shown here is derived from an EMBL/GenBank/DDBJ whole genome shotgun (WGS) entry which is preliminary data.</text>
</comment>
<dbReference type="GO" id="GO:0006298">
    <property type="term" value="P:mismatch repair"/>
    <property type="evidence" value="ECO:0007669"/>
    <property type="project" value="TreeGrafter"/>
</dbReference>